<name>A0ABN8EKD6_9GAMM</name>
<dbReference type="Pfam" id="PF00196">
    <property type="entry name" value="GerE"/>
    <property type="match status" value="1"/>
</dbReference>
<dbReference type="PROSITE" id="PS50110">
    <property type="entry name" value="RESPONSE_REGULATORY"/>
    <property type="match status" value="1"/>
</dbReference>
<dbReference type="Proteomes" id="UP000838100">
    <property type="component" value="Unassembled WGS sequence"/>
</dbReference>
<dbReference type="InterPro" id="IPR011006">
    <property type="entry name" value="CheY-like_superfamily"/>
</dbReference>
<dbReference type="SUPFAM" id="SSF52172">
    <property type="entry name" value="CheY-like"/>
    <property type="match status" value="1"/>
</dbReference>
<dbReference type="InterPro" id="IPR000792">
    <property type="entry name" value="Tscrpt_reg_LuxR_C"/>
</dbReference>
<dbReference type="PANTHER" id="PTHR43214:SF43">
    <property type="entry name" value="TWO-COMPONENT RESPONSE REGULATOR"/>
    <property type="match status" value="1"/>
</dbReference>
<dbReference type="InterPro" id="IPR058245">
    <property type="entry name" value="NreC/VraR/RcsB-like_REC"/>
</dbReference>
<gene>
    <name evidence="6" type="primary">nreC</name>
    <name evidence="6" type="ORF">SIN8267_02687</name>
</gene>
<keyword evidence="7" id="KW-1185">Reference proteome</keyword>
<evidence type="ECO:0000259" key="5">
    <source>
        <dbReference type="PROSITE" id="PS50110"/>
    </source>
</evidence>
<feature type="modified residue" description="4-aspartylphosphate" evidence="3">
    <location>
        <position position="52"/>
    </location>
</feature>
<dbReference type="Gene3D" id="3.40.50.2300">
    <property type="match status" value="1"/>
</dbReference>
<evidence type="ECO:0000256" key="3">
    <source>
        <dbReference type="PROSITE-ProRule" id="PRU00169"/>
    </source>
</evidence>
<comment type="caution">
    <text evidence="6">The sequence shown here is derived from an EMBL/GenBank/DDBJ whole genome shotgun (WGS) entry which is preliminary data.</text>
</comment>
<dbReference type="PROSITE" id="PS50043">
    <property type="entry name" value="HTH_LUXR_2"/>
    <property type="match status" value="1"/>
</dbReference>
<dbReference type="CDD" id="cd06170">
    <property type="entry name" value="LuxR_C_like"/>
    <property type="match status" value="1"/>
</dbReference>
<dbReference type="RefSeq" id="WP_237445236.1">
    <property type="nucleotide sequence ID" value="NZ_CAKLPX010000003.1"/>
</dbReference>
<dbReference type="SMART" id="SM00421">
    <property type="entry name" value="HTH_LUXR"/>
    <property type="match status" value="1"/>
</dbReference>
<evidence type="ECO:0000256" key="1">
    <source>
        <dbReference type="ARBA" id="ARBA00022553"/>
    </source>
</evidence>
<dbReference type="Pfam" id="PF00072">
    <property type="entry name" value="Response_reg"/>
    <property type="match status" value="1"/>
</dbReference>
<evidence type="ECO:0000259" key="4">
    <source>
        <dbReference type="PROSITE" id="PS50043"/>
    </source>
</evidence>
<dbReference type="PRINTS" id="PR00038">
    <property type="entry name" value="HTHLUXR"/>
</dbReference>
<protein>
    <submittedName>
        <fullName evidence="6">Oxygen regulatory protein NreC</fullName>
    </submittedName>
</protein>
<feature type="domain" description="HTH luxR-type" evidence="4">
    <location>
        <begin position="129"/>
        <end position="194"/>
    </location>
</feature>
<dbReference type="InterPro" id="IPR016032">
    <property type="entry name" value="Sig_transdc_resp-reg_C-effctor"/>
</dbReference>
<evidence type="ECO:0000256" key="2">
    <source>
        <dbReference type="ARBA" id="ARBA00023125"/>
    </source>
</evidence>
<sequence length="197" mass="21367">MSKLLLADDHQIVAQGVASFLQTEHQILAIAQSGEELVALAKELQPEVIITDVSMGDMTGISACRLIKKYSPGIKVICLSMHDEVEYVEGAIAAGADGYVLKHQAGEELKNAIEAVLHNQKYITPAVTLKPQSAQLSPRQIDVIQLLAQGLAAKQVADKLCISRRTVEFHKYAAMKLLGVKTNAKLIQYAIEHGLVT</sequence>
<dbReference type="InterPro" id="IPR039420">
    <property type="entry name" value="WalR-like"/>
</dbReference>
<feature type="domain" description="Response regulatory" evidence="5">
    <location>
        <begin position="3"/>
        <end position="117"/>
    </location>
</feature>
<keyword evidence="1 3" id="KW-0597">Phosphoprotein</keyword>
<evidence type="ECO:0000313" key="6">
    <source>
        <dbReference type="EMBL" id="CAH0992554.1"/>
    </source>
</evidence>
<reference evidence="6" key="1">
    <citation type="submission" date="2021-12" db="EMBL/GenBank/DDBJ databases">
        <authorList>
            <person name="Rodrigo-Torres L."/>
            <person name="Arahal R. D."/>
            <person name="Lucena T."/>
        </authorList>
    </citation>
    <scope>NUCLEOTIDE SEQUENCE</scope>
    <source>
        <strain evidence="6">CECT 8267</strain>
    </source>
</reference>
<dbReference type="SMART" id="SM00448">
    <property type="entry name" value="REC"/>
    <property type="match status" value="1"/>
</dbReference>
<dbReference type="InterPro" id="IPR001789">
    <property type="entry name" value="Sig_transdc_resp-reg_receiver"/>
</dbReference>
<accession>A0ABN8EKD6</accession>
<organism evidence="6 7">
    <name type="scientific">Sinobacterium norvegicum</name>
    <dbReference type="NCBI Taxonomy" id="1641715"/>
    <lineage>
        <taxon>Bacteria</taxon>
        <taxon>Pseudomonadati</taxon>
        <taxon>Pseudomonadota</taxon>
        <taxon>Gammaproteobacteria</taxon>
        <taxon>Cellvibrionales</taxon>
        <taxon>Spongiibacteraceae</taxon>
        <taxon>Sinobacterium</taxon>
    </lineage>
</organism>
<proteinExistence type="predicted"/>
<evidence type="ECO:0000313" key="7">
    <source>
        <dbReference type="Proteomes" id="UP000838100"/>
    </source>
</evidence>
<dbReference type="EMBL" id="CAKLPX010000003">
    <property type="protein sequence ID" value="CAH0992554.1"/>
    <property type="molecule type" value="Genomic_DNA"/>
</dbReference>
<dbReference type="SUPFAM" id="SSF46894">
    <property type="entry name" value="C-terminal effector domain of the bipartite response regulators"/>
    <property type="match status" value="1"/>
</dbReference>
<dbReference type="CDD" id="cd17535">
    <property type="entry name" value="REC_NarL-like"/>
    <property type="match status" value="1"/>
</dbReference>
<dbReference type="PANTHER" id="PTHR43214">
    <property type="entry name" value="TWO-COMPONENT RESPONSE REGULATOR"/>
    <property type="match status" value="1"/>
</dbReference>
<keyword evidence="2" id="KW-0238">DNA-binding</keyword>